<dbReference type="GO" id="GO:0005634">
    <property type="term" value="C:nucleus"/>
    <property type="evidence" value="ECO:0007669"/>
    <property type="project" value="UniProtKB-SubCell"/>
</dbReference>
<comment type="caution">
    <text evidence="14">The sequence shown here is derived from an EMBL/GenBank/DDBJ whole genome shotgun (WGS) entry which is preliminary data.</text>
</comment>
<feature type="coiled-coil region" evidence="11">
    <location>
        <begin position="155"/>
        <end position="185"/>
    </location>
</feature>
<keyword evidence="7 10" id="KW-0238">DNA-binding</keyword>
<dbReference type="GO" id="GO:0000981">
    <property type="term" value="F:DNA-binding transcription factor activity, RNA polymerase II-specific"/>
    <property type="evidence" value="ECO:0007669"/>
    <property type="project" value="TreeGrafter"/>
</dbReference>
<dbReference type="InterPro" id="IPR036390">
    <property type="entry name" value="WH_DNA-bd_sf"/>
</dbReference>
<dbReference type="EMBL" id="CATQJA010002598">
    <property type="protein sequence ID" value="CAJ0572441.1"/>
    <property type="molecule type" value="Genomic_DNA"/>
</dbReference>
<evidence type="ECO:0000256" key="6">
    <source>
        <dbReference type="ARBA" id="ARBA00023015"/>
    </source>
</evidence>
<dbReference type="PANTHER" id="PTHR45796">
    <property type="entry name" value="FORKHEAD BOX P, ISOFORM C"/>
    <property type="match status" value="1"/>
</dbReference>
<dbReference type="Gene3D" id="1.20.5.340">
    <property type="match status" value="1"/>
</dbReference>
<dbReference type="GO" id="GO:0000978">
    <property type="term" value="F:RNA polymerase II cis-regulatory region sequence-specific DNA binding"/>
    <property type="evidence" value="ECO:0007669"/>
    <property type="project" value="TreeGrafter"/>
</dbReference>
<keyword evidence="4" id="KW-0863">Zinc-finger</keyword>
<dbReference type="Gene3D" id="1.10.10.10">
    <property type="entry name" value="Winged helix-like DNA-binding domain superfamily/Winged helix DNA-binding domain"/>
    <property type="match status" value="1"/>
</dbReference>
<dbReference type="PANTHER" id="PTHR45796:SF4">
    <property type="entry name" value="FORKHEAD BOX P, ISOFORM C"/>
    <property type="match status" value="1"/>
</dbReference>
<name>A0AA36FZC5_9BILA</name>
<keyword evidence="11" id="KW-0175">Coiled coil</keyword>
<dbReference type="SMART" id="SM00339">
    <property type="entry name" value="FH"/>
    <property type="match status" value="1"/>
</dbReference>
<keyword evidence="3" id="KW-0479">Metal-binding</keyword>
<organism evidence="14 15">
    <name type="scientific">Mesorhabditis spiculigera</name>
    <dbReference type="NCBI Taxonomy" id="96644"/>
    <lineage>
        <taxon>Eukaryota</taxon>
        <taxon>Metazoa</taxon>
        <taxon>Ecdysozoa</taxon>
        <taxon>Nematoda</taxon>
        <taxon>Chromadorea</taxon>
        <taxon>Rhabditida</taxon>
        <taxon>Rhabditina</taxon>
        <taxon>Rhabditomorpha</taxon>
        <taxon>Rhabditoidea</taxon>
        <taxon>Rhabditidae</taxon>
        <taxon>Mesorhabditinae</taxon>
        <taxon>Mesorhabditis</taxon>
    </lineage>
</organism>
<keyword evidence="8" id="KW-0804">Transcription</keyword>
<evidence type="ECO:0000256" key="3">
    <source>
        <dbReference type="ARBA" id="ARBA00022723"/>
    </source>
</evidence>
<sequence length="524" mass="57156">MLSDARPPDPQFGDQLLLLAIQERLMTQHRPLSPPQASSTALPSSLSCSISPHSLGLSFSNGPLNGQMGRQLNGGNGSGLDATAQLYQQLMLSLGSLPLLSNPLELSTCLQSTSASHPLWTHNLCNWPGCDLPCDSLANFLLHLQQAHPVDERSAQQLRQQIETVDNLEHRLSKERIRLQAMMQHLHMKTTSASSAHPSADTSPALTSHQPPLGKTEPMSPLRSPKLEVGGFQQIQQTSPTIPPMPSIPTTVTEFLAQVQPCVSSASSISSVISGMDDVKIPVTTSTPSSNPTNTSSATAARRSRISDKTATSSLPIATDIARNRDFYRTNDIRPPYTYASLIRQAIMESPECQLTLNEIYQWFQETFAYFRRNAATWKNAVRHNLSLHKCFTRVEQNVKGAVWTVDDSEFYRRRPHRGSVTRSQPQTPTLSMADTLLNQRFLDQTALNLRGTDGALVTDGDALTNNVLSFLNGENPLSLLSAAAAAHSIDGDGSEGHGELAETEEQTENKSPDAQLIIDEPAS</sequence>
<dbReference type="InterPro" id="IPR030456">
    <property type="entry name" value="TF_fork_head_CS_2"/>
</dbReference>
<dbReference type="PRINTS" id="PR00053">
    <property type="entry name" value="FORKHEAD"/>
</dbReference>
<dbReference type="Pfam" id="PF16159">
    <property type="entry name" value="FOXP-CC"/>
    <property type="match status" value="1"/>
</dbReference>
<protein>
    <recommendedName>
        <fullName evidence="13">Fork-head domain-containing protein</fullName>
    </recommendedName>
</protein>
<proteinExistence type="predicted"/>
<dbReference type="FunFam" id="1.10.10.10:FF:000010">
    <property type="entry name" value="Forkhead box P2 isoform B"/>
    <property type="match status" value="1"/>
</dbReference>
<evidence type="ECO:0000256" key="7">
    <source>
        <dbReference type="ARBA" id="ARBA00023125"/>
    </source>
</evidence>
<keyword evidence="9 10" id="KW-0539">Nucleus</keyword>
<feature type="DNA-binding region" description="Fork-head" evidence="10">
    <location>
        <begin position="334"/>
        <end position="426"/>
    </location>
</feature>
<dbReference type="PROSITE" id="PS00658">
    <property type="entry name" value="FORK_HEAD_2"/>
    <property type="match status" value="1"/>
</dbReference>
<feature type="compositionally biased region" description="Polar residues" evidence="12">
    <location>
        <begin position="191"/>
        <end position="210"/>
    </location>
</feature>
<gene>
    <name evidence="14" type="ORF">MSPICULIGERA_LOCUS10828</name>
</gene>
<evidence type="ECO:0000259" key="13">
    <source>
        <dbReference type="PROSITE" id="PS50039"/>
    </source>
</evidence>
<dbReference type="AlphaFoldDB" id="A0AA36FZC5"/>
<accession>A0AA36FZC5</accession>
<dbReference type="PROSITE" id="PS50039">
    <property type="entry name" value="FORK_HEAD_3"/>
    <property type="match status" value="1"/>
</dbReference>
<dbReference type="Proteomes" id="UP001177023">
    <property type="component" value="Unassembled WGS sequence"/>
</dbReference>
<evidence type="ECO:0000256" key="11">
    <source>
        <dbReference type="SAM" id="Coils"/>
    </source>
</evidence>
<reference evidence="14" key="1">
    <citation type="submission" date="2023-06" db="EMBL/GenBank/DDBJ databases">
        <authorList>
            <person name="Delattre M."/>
        </authorList>
    </citation>
    <scope>NUCLEOTIDE SEQUENCE</scope>
    <source>
        <strain evidence="14">AF72</strain>
    </source>
</reference>
<evidence type="ECO:0000256" key="2">
    <source>
        <dbReference type="ARBA" id="ARBA00022491"/>
    </source>
</evidence>
<keyword evidence="5" id="KW-0862">Zinc</keyword>
<dbReference type="InterPro" id="IPR032354">
    <property type="entry name" value="FOXP-CC"/>
</dbReference>
<dbReference type="CDD" id="cd20065">
    <property type="entry name" value="FH_FOXP2"/>
    <property type="match status" value="1"/>
</dbReference>
<feature type="region of interest" description="Disordered" evidence="12">
    <location>
        <begin position="191"/>
        <end position="219"/>
    </location>
</feature>
<evidence type="ECO:0000313" key="14">
    <source>
        <dbReference type="EMBL" id="CAJ0572441.1"/>
    </source>
</evidence>
<dbReference type="GO" id="GO:0008270">
    <property type="term" value="F:zinc ion binding"/>
    <property type="evidence" value="ECO:0007669"/>
    <property type="project" value="UniProtKB-KW"/>
</dbReference>
<dbReference type="InterPro" id="IPR036388">
    <property type="entry name" value="WH-like_DNA-bd_sf"/>
</dbReference>
<keyword evidence="6" id="KW-0805">Transcription regulation</keyword>
<dbReference type="Pfam" id="PF00250">
    <property type="entry name" value="Forkhead"/>
    <property type="match status" value="1"/>
</dbReference>
<evidence type="ECO:0000256" key="4">
    <source>
        <dbReference type="ARBA" id="ARBA00022771"/>
    </source>
</evidence>
<evidence type="ECO:0000256" key="12">
    <source>
        <dbReference type="SAM" id="MobiDB-lite"/>
    </source>
</evidence>
<feature type="region of interest" description="Disordered" evidence="12">
    <location>
        <begin position="283"/>
        <end position="309"/>
    </location>
</feature>
<feature type="compositionally biased region" description="Low complexity" evidence="12">
    <location>
        <begin position="284"/>
        <end position="301"/>
    </location>
</feature>
<comment type="subcellular location">
    <subcellularLocation>
        <location evidence="1 10">Nucleus</location>
    </subcellularLocation>
</comment>
<evidence type="ECO:0000256" key="10">
    <source>
        <dbReference type="PROSITE-ProRule" id="PRU00089"/>
    </source>
</evidence>
<feature type="domain" description="Fork-head" evidence="13">
    <location>
        <begin position="334"/>
        <end position="426"/>
    </location>
</feature>
<feature type="region of interest" description="Disordered" evidence="12">
    <location>
        <begin position="489"/>
        <end position="524"/>
    </location>
</feature>
<dbReference type="InterPro" id="IPR001766">
    <property type="entry name" value="Fork_head_dom"/>
</dbReference>
<dbReference type="SUPFAM" id="SSF46785">
    <property type="entry name" value="Winged helix' DNA-binding domain"/>
    <property type="match status" value="1"/>
</dbReference>
<evidence type="ECO:0000256" key="1">
    <source>
        <dbReference type="ARBA" id="ARBA00004123"/>
    </source>
</evidence>
<evidence type="ECO:0000256" key="5">
    <source>
        <dbReference type="ARBA" id="ARBA00022833"/>
    </source>
</evidence>
<feature type="non-terminal residue" evidence="14">
    <location>
        <position position="1"/>
    </location>
</feature>
<dbReference type="InterPro" id="IPR050998">
    <property type="entry name" value="FOXP"/>
</dbReference>
<evidence type="ECO:0000256" key="9">
    <source>
        <dbReference type="ARBA" id="ARBA00023242"/>
    </source>
</evidence>
<evidence type="ECO:0000313" key="15">
    <source>
        <dbReference type="Proteomes" id="UP001177023"/>
    </source>
</evidence>
<keyword evidence="2" id="KW-0678">Repressor</keyword>
<keyword evidence="15" id="KW-1185">Reference proteome</keyword>
<evidence type="ECO:0000256" key="8">
    <source>
        <dbReference type="ARBA" id="ARBA00023163"/>
    </source>
</evidence>
<dbReference type="InterPro" id="IPR047412">
    <property type="entry name" value="FH_FOXP1_P2"/>
</dbReference>